<dbReference type="RefSeq" id="WP_092699101.1">
    <property type="nucleotide sequence ID" value="NZ_FNFC01000002.1"/>
</dbReference>
<sequence>MAKAVRITKEQLGNREVKVKLRDIRHPDYEKQVEFIYERSGDSPDETWAYGITEEKTAEFLRSSEINDLLEEPDPPAWVEEGLEMWDIRVQE</sequence>
<accession>A0A1G8SUB1</accession>
<reference evidence="1 2" key="1">
    <citation type="submission" date="2016-10" db="EMBL/GenBank/DDBJ databases">
        <authorList>
            <person name="de Groot N.N."/>
        </authorList>
    </citation>
    <scope>NUCLEOTIDE SEQUENCE [LARGE SCALE GENOMIC DNA]</scope>
    <source>
        <strain evidence="1 2">IBRC-M10015</strain>
    </source>
</reference>
<protein>
    <submittedName>
        <fullName evidence="1">Uncharacterized protein</fullName>
    </submittedName>
</protein>
<evidence type="ECO:0000313" key="1">
    <source>
        <dbReference type="EMBL" id="SDJ32355.1"/>
    </source>
</evidence>
<organism evidence="1 2">
    <name type="scientific">Halovenus aranensis</name>
    <dbReference type="NCBI Taxonomy" id="890420"/>
    <lineage>
        <taxon>Archaea</taxon>
        <taxon>Methanobacteriati</taxon>
        <taxon>Methanobacteriota</taxon>
        <taxon>Stenosarchaea group</taxon>
        <taxon>Halobacteria</taxon>
        <taxon>Halobacteriales</taxon>
        <taxon>Haloarculaceae</taxon>
        <taxon>Halovenus</taxon>
    </lineage>
</organism>
<proteinExistence type="predicted"/>
<name>A0A1G8SUB1_9EURY</name>
<dbReference type="AlphaFoldDB" id="A0A1G8SUB1"/>
<dbReference type="EMBL" id="FNFC01000002">
    <property type="protein sequence ID" value="SDJ32355.1"/>
    <property type="molecule type" value="Genomic_DNA"/>
</dbReference>
<evidence type="ECO:0000313" key="2">
    <source>
        <dbReference type="Proteomes" id="UP000198856"/>
    </source>
</evidence>
<dbReference type="Proteomes" id="UP000198856">
    <property type="component" value="Unassembled WGS sequence"/>
</dbReference>
<gene>
    <name evidence="1" type="ORF">SAMN05216226_102131</name>
</gene>
<keyword evidence="2" id="KW-1185">Reference proteome</keyword>